<evidence type="ECO:0000259" key="1">
    <source>
        <dbReference type="PROSITE" id="PS51186"/>
    </source>
</evidence>
<proteinExistence type="predicted"/>
<feature type="domain" description="N-acetyltransferase" evidence="1">
    <location>
        <begin position="1"/>
        <end position="124"/>
    </location>
</feature>
<keyword evidence="2" id="KW-0012">Acyltransferase</keyword>
<comment type="caution">
    <text evidence="2">The sequence shown here is derived from an EMBL/GenBank/DDBJ whole genome shotgun (WGS) entry which is preliminary data.</text>
</comment>
<name>A0ABW8RAR7_9BACI</name>
<accession>A0ABW8RAR7</accession>
<dbReference type="GO" id="GO:0016746">
    <property type="term" value="F:acyltransferase activity"/>
    <property type="evidence" value="ECO:0007669"/>
    <property type="project" value="UniProtKB-KW"/>
</dbReference>
<dbReference type="RefSeq" id="WP_406579224.1">
    <property type="nucleotide sequence ID" value="NZ_JBJHQH010000002.1"/>
</dbReference>
<dbReference type="Proteomes" id="UP001623041">
    <property type="component" value="Unassembled WGS sequence"/>
</dbReference>
<evidence type="ECO:0000313" key="3">
    <source>
        <dbReference type="Proteomes" id="UP001623041"/>
    </source>
</evidence>
<dbReference type="SUPFAM" id="SSF55729">
    <property type="entry name" value="Acyl-CoA N-acyltransferases (Nat)"/>
    <property type="match status" value="1"/>
</dbReference>
<organism evidence="2 3">
    <name type="scientific">Bacillus salipaludis</name>
    <dbReference type="NCBI Taxonomy" id="2547811"/>
    <lineage>
        <taxon>Bacteria</taxon>
        <taxon>Bacillati</taxon>
        <taxon>Bacillota</taxon>
        <taxon>Bacilli</taxon>
        <taxon>Bacillales</taxon>
        <taxon>Bacillaceae</taxon>
        <taxon>Bacillus</taxon>
    </lineage>
</organism>
<keyword evidence="3" id="KW-1185">Reference proteome</keyword>
<dbReference type="InterPro" id="IPR000182">
    <property type="entry name" value="GNAT_dom"/>
</dbReference>
<protein>
    <submittedName>
        <fullName evidence="2">GNAT family N-acetyltransferase</fullName>
        <ecNumber evidence="2">2.3.1.-</ecNumber>
    </submittedName>
</protein>
<dbReference type="PROSITE" id="PS51186">
    <property type="entry name" value="GNAT"/>
    <property type="match status" value="1"/>
</dbReference>
<sequence length="256" mass="29344">MEMTPELFFNRMVNEGLSYNHSIVAFDQEKPIAIVVNGIRMIDGKKTAWNGGTGIAIDYRGKGVSNLFMEEVFNMYHEENIEKETLEAIKENERAISLYKRFGYEIKDSLVYLSGSIEASIPEHTMLQTKSIRPEQLANFPFYQENVPWQCQWLSAKSGEAQIYLDEAGNSIGYTLFKKVWNQEGILEKVFLYQCKLLSEVSEEIIQAVFSSITEGESSPIHFITINASLSNPVIQYFMNNGFKLTTEQVQMERKI</sequence>
<dbReference type="EMBL" id="JBJHQH010000002">
    <property type="protein sequence ID" value="MFK9090535.1"/>
    <property type="molecule type" value="Genomic_DNA"/>
</dbReference>
<keyword evidence="2" id="KW-0808">Transferase</keyword>
<evidence type="ECO:0000313" key="2">
    <source>
        <dbReference type="EMBL" id="MFK9090535.1"/>
    </source>
</evidence>
<reference evidence="2 3" key="1">
    <citation type="submission" date="2024-11" db="EMBL/GenBank/DDBJ databases">
        <authorList>
            <person name="Lucas J.A."/>
        </authorList>
    </citation>
    <scope>NUCLEOTIDE SEQUENCE [LARGE SCALE GENOMIC DNA]</scope>
    <source>
        <strain evidence="2 3">Z 5.4</strain>
    </source>
</reference>
<dbReference type="InterPro" id="IPR016181">
    <property type="entry name" value="Acyl_CoA_acyltransferase"/>
</dbReference>
<dbReference type="EC" id="2.3.1.-" evidence="2"/>
<gene>
    <name evidence="2" type="ORF">ACJEBI_03410</name>
</gene>
<dbReference type="Gene3D" id="3.40.630.30">
    <property type="match status" value="1"/>
</dbReference>
<dbReference type="Pfam" id="PF00583">
    <property type="entry name" value="Acetyltransf_1"/>
    <property type="match status" value="1"/>
</dbReference>